<dbReference type="InterPro" id="IPR016167">
    <property type="entry name" value="FAD-bd_PCMH_sub1"/>
</dbReference>
<protein>
    <submittedName>
        <fullName evidence="7">FAD/FMN-containing dehydrogenase</fullName>
    </submittedName>
</protein>
<dbReference type="UniPathway" id="UPA00132"/>
<accession>A0A3N2BBH2</accession>
<dbReference type="Pfam" id="PF04030">
    <property type="entry name" value="ALO"/>
    <property type="match status" value="2"/>
</dbReference>
<dbReference type="PROSITE" id="PS51387">
    <property type="entry name" value="FAD_PCMH"/>
    <property type="match status" value="1"/>
</dbReference>
<dbReference type="InterPro" id="IPR016166">
    <property type="entry name" value="FAD-bd_PCMH"/>
</dbReference>
<dbReference type="PANTHER" id="PTHR43762">
    <property type="entry name" value="L-GULONOLACTONE OXIDASE"/>
    <property type="match status" value="1"/>
</dbReference>
<dbReference type="GO" id="GO:0003885">
    <property type="term" value="F:D-arabinono-1,4-lactone oxidase activity"/>
    <property type="evidence" value="ECO:0007669"/>
    <property type="project" value="InterPro"/>
</dbReference>
<keyword evidence="8" id="KW-1185">Reference proteome</keyword>
<dbReference type="InterPro" id="IPR010031">
    <property type="entry name" value="FAD_lactone_oxidase-like"/>
</dbReference>
<evidence type="ECO:0000259" key="6">
    <source>
        <dbReference type="PROSITE" id="PS51387"/>
    </source>
</evidence>
<dbReference type="PROSITE" id="PS00862">
    <property type="entry name" value="OX2_COVAL_FAD"/>
    <property type="match status" value="1"/>
</dbReference>
<comment type="caution">
    <text evidence="7">The sequence shown here is derived from an EMBL/GenBank/DDBJ whole genome shotgun (WGS) entry which is preliminary data.</text>
</comment>
<dbReference type="InterPro" id="IPR036318">
    <property type="entry name" value="FAD-bd_PCMH-like_sf"/>
</dbReference>
<proteinExistence type="inferred from homology"/>
<dbReference type="SUPFAM" id="SSF56176">
    <property type="entry name" value="FAD-binding/transporter-associated domain-like"/>
    <property type="match status" value="1"/>
</dbReference>
<dbReference type="InterPro" id="IPR006093">
    <property type="entry name" value="Oxy_OxRdtase_FAD_BS"/>
</dbReference>
<keyword evidence="3" id="KW-0060">Ascorbate biosynthesis</keyword>
<sequence length="437" mass="48338">MGATWSNWSGSVTFTPDEVAHPRSTDDVATLIRKAAKSGRGVRPIGSGHSSTPIMVPEHTLISLDNLTGVEEVTRHGGDGGASPGGGDDVALARVLPGTGLADLGAELGEHGLGMENLGDVDYQAIAGALGTGTHGTGENLGNLSSTLVGGTLVTGSGETRTFGVEAGLGVREAQEDELTRAAQVSLGTLGILTTLTMRVRPAYELHRRNWITHIDWVLENFDALARSHRHVDFYWYPRSDLAQVRVLDEVTEDNADLDPAERPQSSGFAGGLEMPRRHTWLKKEERGPNYAVIPNDRALEFDEMEYMIDRRAGLDVFRQVRERVKERHRANVGWRVLVRTVAPDRALLSNCYERDTMTIALLQNTTLPYQDYFDDMEPVLLDGGGRPHWGKKHTRTGEHLRAMYPEWDTFREWRERLDPDGVLLNDYLRELLEVGA</sequence>
<evidence type="ECO:0000313" key="8">
    <source>
        <dbReference type="Proteomes" id="UP000280668"/>
    </source>
</evidence>
<evidence type="ECO:0000256" key="2">
    <source>
        <dbReference type="ARBA" id="ARBA00005466"/>
    </source>
</evidence>
<feature type="compositionally biased region" description="Polar residues" evidence="5">
    <location>
        <begin position="1"/>
        <end position="14"/>
    </location>
</feature>
<dbReference type="Gene3D" id="3.30.70.2520">
    <property type="match status" value="1"/>
</dbReference>
<evidence type="ECO:0000256" key="4">
    <source>
        <dbReference type="ARBA" id="ARBA00023002"/>
    </source>
</evidence>
<dbReference type="GO" id="GO:0019853">
    <property type="term" value="P:L-ascorbic acid biosynthetic process"/>
    <property type="evidence" value="ECO:0007669"/>
    <property type="project" value="UniProtKB-UniPathway"/>
</dbReference>
<dbReference type="PANTHER" id="PTHR43762:SF1">
    <property type="entry name" value="D-ARABINONO-1,4-LACTONE OXIDASE"/>
    <property type="match status" value="1"/>
</dbReference>
<dbReference type="InterPro" id="IPR007173">
    <property type="entry name" value="ALO_C"/>
</dbReference>
<dbReference type="InterPro" id="IPR006094">
    <property type="entry name" value="Oxid_FAD_bind_N"/>
</dbReference>
<evidence type="ECO:0000256" key="3">
    <source>
        <dbReference type="ARBA" id="ARBA00022644"/>
    </source>
</evidence>
<dbReference type="RefSeq" id="WP_123303139.1">
    <property type="nucleotide sequence ID" value="NZ_RKHK01000001.1"/>
</dbReference>
<dbReference type="OrthoDB" id="9800184at2"/>
<feature type="region of interest" description="Disordered" evidence="5">
    <location>
        <begin position="1"/>
        <end position="25"/>
    </location>
</feature>
<dbReference type="AlphaFoldDB" id="A0A3N2BBH2"/>
<dbReference type="Gene3D" id="1.10.45.10">
    <property type="entry name" value="Vanillyl-alcohol Oxidase, Chain A, domain 4"/>
    <property type="match status" value="1"/>
</dbReference>
<keyword evidence="4" id="KW-0560">Oxidoreductase</keyword>
<name>A0A3N2BBH2_9MICO</name>
<dbReference type="EMBL" id="RKHK01000001">
    <property type="protein sequence ID" value="ROR72597.1"/>
    <property type="molecule type" value="Genomic_DNA"/>
</dbReference>
<dbReference type="GO" id="GO:0071949">
    <property type="term" value="F:FAD binding"/>
    <property type="evidence" value="ECO:0007669"/>
    <property type="project" value="InterPro"/>
</dbReference>
<dbReference type="Gene3D" id="3.30.43.10">
    <property type="entry name" value="Uridine Diphospho-n-acetylenolpyruvylglucosamine Reductase, domain 2"/>
    <property type="match status" value="1"/>
</dbReference>
<dbReference type="GO" id="GO:0016020">
    <property type="term" value="C:membrane"/>
    <property type="evidence" value="ECO:0007669"/>
    <property type="project" value="InterPro"/>
</dbReference>
<evidence type="ECO:0000256" key="1">
    <source>
        <dbReference type="ARBA" id="ARBA00005147"/>
    </source>
</evidence>
<dbReference type="PIRSF" id="PIRSF000136">
    <property type="entry name" value="LGO_GLO"/>
    <property type="match status" value="1"/>
</dbReference>
<dbReference type="Gene3D" id="3.30.465.10">
    <property type="match status" value="1"/>
</dbReference>
<dbReference type="InterPro" id="IPR016171">
    <property type="entry name" value="Vanillyl_alc_oxidase_C-sub2"/>
</dbReference>
<reference evidence="7 8" key="1">
    <citation type="submission" date="2018-11" db="EMBL/GenBank/DDBJ databases">
        <title>Sequencing the genomes of 1000 actinobacteria strains.</title>
        <authorList>
            <person name="Klenk H.-P."/>
        </authorList>
    </citation>
    <scope>NUCLEOTIDE SEQUENCE [LARGE SCALE GENOMIC DNA]</scope>
    <source>
        <strain evidence="7 8">DSM 11294</strain>
    </source>
</reference>
<dbReference type="Pfam" id="PF01565">
    <property type="entry name" value="FAD_binding_4"/>
    <property type="match status" value="1"/>
</dbReference>
<dbReference type="InterPro" id="IPR016169">
    <property type="entry name" value="FAD-bd_PCMH_sub2"/>
</dbReference>
<evidence type="ECO:0000256" key="5">
    <source>
        <dbReference type="SAM" id="MobiDB-lite"/>
    </source>
</evidence>
<feature type="domain" description="FAD-binding PCMH-type" evidence="6">
    <location>
        <begin position="12"/>
        <end position="203"/>
    </location>
</feature>
<dbReference type="Proteomes" id="UP000280668">
    <property type="component" value="Unassembled WGS sequence"/>
</dbReference>
<evidence type="ECO:0000313" key="7">
    <source>
        <dbReference type="EMBL" id="ROR72597.1"/>
    </source>
</evidence>
<gene>
    <name evidence="7" type="ORF">EDD31_0952</name>
</gene>
<organism evidence="7 8">
    <name type="scientific">Bogoriella caseilytica</name>
    <dbReference type="NCBI Taxonomy" id="56055"/>
    <lineage>
        <taxon>Bacteria</taxon>
        <taxon>Bacillati</taxon>
        <taxon>Actinomycetota</taxon>
        <taxon>Actinomycetes</taxon>
        <taxon>Micrococcales</taxon>
        <taxon>Bogoriellaceae</taxon>
        <taxon>Bogoriella</taxon>
    </lineage>
</organism>
<comment type="similarity">
    <text evidence="2">Belongs to the oxygen-dependent FAD-linked oxidoreductase family.</text>
</comment>
<comment type="pathway">
    <text evidence="1">Cofactor biosynthesis; L-ascorbate biosynthesis.</text>
</comment>